<dbReference type="EMBL" id="JAHXPT010000017">
    <property type="protein sequence ID" value="MBW6411688.1"/>
    <property type="molecule type" value="Genomic_DNA"/>
</dbReference>
<feature type="compositionally biased region" description="Low complexity" evidence="1">
    <location>
        <begin position="32"/>
        <end position="58"/>
    </location>
</feature>
<feature type="region of interest" description="Disordered" evidence="1">
    <location>
        <begin position="22"/>
        <end position="88"/>
    </location>
</feature>
<name>A0ABS7AU17_9CLOT</name>
<comment type="caution">
    <text evidence="3">The sequence shown here is derived from an EMBL/GenBank/DDBJ whole genome shotgun (WGS) entry which is preliminary data.</text>
</comment>
<feature type="chain" id="PRO_5045998626" description="Lipoprotein" evidence="2">
    <location>
        <begin position="22"/>
        <end position="227"/>
    </location>
</feature>
<dbReference type="RefSeq" id="WP_219781152.1">
    <property type="nucleotide sequence ID" value="NZ_JAHXPT010000017.1"/>
</dbReference>
<evidence type="ECO:0000256" key="1">
    <source>
        <dbReference type="SAM" id="MobiDB-lite"/>
    </source>
</evidence>
<keyword evidence="2" id="KW-0732">Signal</keyword>
<dbReference type="PROSITE" id="PS51257">
    <property type="entry name" value="PROKAR_LIPOPROTEIN"/>
    <property type="match status" value="1"/>
</dbReference>
<accession>A0ABS7AU17</accession>
<proteinExistence type="predicted"/>
<feature type="signal peptide" evidence="2">
    <location>
        <begin position="1"/>
        <end position="21"/>
    </location>
</feature>
<organism evidence="3 4">
    <name type="scientific">Clostridium weizhouense</name>
    <dbReference type="NCBI Taxonomy" id="2859781"/>
    <lineage>
        <taxon>Bacteria</taxon>
        <taxon>Bacillati</taxon>
        <taxon>Bacillota</taxon>
        <taxon>Clostridia</taxon>
        <taxon>Eubacteriales</taxon>
        <taxon>Clostridiaceae</taxon>
        <taxon>Clostridium</taxon>
    </lineage>
</organism>
<keyword evidence="4" id="KW-1185">Reference proteome</keyword>
<dbReference type="Proteomes" id="UP001519921">
    <property type="component" value="Unassembled WGS sequence"/>
</dbReference>
<feature type="compositionally biased region" description="Basic and acidic residues" evidence="1">
    <location>
        <begin position="59"/>
        <end position="71"/>
    </location>
</feature>
<sequence>MKHIRSFISVTLLLVMLTGCGTEKPQSNNSQTNNDTVTETDTNKMDNNTKTNDTTNNNVKDKEGNTKKDNTANEVNSNNSNSNTAVNNNYKNNATTVQNEESFYGQWVIEKAIAYCKVVSYSNDDIKKIVGKKLSFSKEQSSCFGDDISYLNDIVKSPIYKKSVITSDEFLKNWCVPISTLTINSNTVTKIEIDDAKNFPTCTFFIKDDNTLILYGGGIFFELSKVT</sequence>
<feature type="compositionally biased region" description="Low complexity" evidence="1">
    <location>
        <begin position="72"/>
        <end position="88"/>
    </location>
</feature>
<evidence type="ECO:0000256" key="2">
    <source>
        <dbReference type="SAM" id="SignalP"/>
    </source>
</evidence>
<evidence type="ECO:0000313" key="3">
    <source>
        <dbReference type="EMBL" id="MBW6411688.1"/>
    </source>
</evidence>
<evidence type="ECO:0000313" key="4">
    <source>
        <dbReference type="Proteomes" id="UP001519921"/>
    </source>
</evidence>
<gene>
    <name evidence="3" type="ORF">KYD98_16525</name>
</gene>
<protein>
    <recommendedName>
        <fullName evidence="5">Lipoprotein</fullName>
    </recommendedName>
</protein>
<evidence type="ECO:0008006" key="5">
    <source>
        <dbReference type="Google" id="ProtNLM"/>
    </source>
</evidence>
<reference evidence="3 4" key="1">
    <citation type="submission" date="2021-07" db="EMBL/GenBank/DDBJ databases">
        <title>Clostridium weizhouense sp. nov., an anaerobic bacterium isolated from activated sludge of Petroleum wastewater.</title>
        <authorList>
            <person name="Li Q."/>
        </authorList>
    </citation>
    <scope>NUCLEOTIDE SEQUENCE [LARGE SCALE GENOMIC DNA]</scope>
    <source>
        <strain evidence="3 4">YB-6</strain>
    </source>
</reference>